<accession>A0A084QRU4</accession>
<feature type="transmembrane region" description="Helical" evidence="6">
    <location>
        <begin position="102"/>
        <end position="122"/>
    </location>
</feature>
<evidence type="ECO:0000256" key="5">
    <source>
        <dbReference type="ARBA" id="ARBA00023136"/>
    </source>
</evidence>
<sequence>MMVFFLPETSRKIVENGSVKPPKHLILPTCGLFCHWNKVLDATKHKQRLPNPLRSLKILVRKDNIGIVLACGLLYVVYTCVNASLSILFIDIYSINQWQAGLIFLPFGLGGVVSTFFTGQLMKRAYRRARTKQVLPTDRIGGDDLDSFDIEKVRLQMDFSIYNTLLVDKNHDAPAAAQASSIIIRCSMAAITMAFLEDLLEVAGIGWTFTFMAGLCLIAIALFIIDYRWGASWRQQSLRQNGEI</sequence>
<dbReference type="InterPro" id="IPR036259">
    <property type="entry name" value="MFS_trans_sf"/>
</dbReference>
<feature type="transmembrane region" description="Helical" evidence="6">
    <location>
        <begin position="65"/>
        <end position="90"/>
    </location>
</feature>
<evidence type="ECO:0000313" key="7">
    <source>
        <dbReference type="EMBL" id="KFA66679.1"/>
    </source>
</evidence>
<evidence type="ECO:0000313" key="8">
    <source>
        <dbReference type="Proteomes" id="UP000028524"/>
    </source>
</evidence>
<proteinExistence type="predicted"/>
<evidence type="ECO:0000256" key="4">
    <source>
        <dbReference type="ARBA" id="ARBA00022989"/>
    </source>
</evidence>
<gene>
    <name evidence="7" type="ORF">S40285_09200</name>
</gene>
<keyword evidence="4 6" id="KW-1133">Transmembrane helix</keyword>
<keyword evidence="2" id="KW-0813">Transport</keyword>
<evidence type="ECO:0000256" key="3">
    <source>
        <dbReference type="ARBA" id="ARBA00022692"/>
    </source>
</evidence>
<keyword evidence="3 6" id="KW-0812">Transmembrane</keyword>
<dbReference type="PANTHER" id="PTHR23502:SF51">
    <property type="entry name" value="QUINIDINE RESISTANCE PROTEIN 1-RELATED"/>
    <property type="match status" value="1"/>
</dbReference>
<dbReference type="OMA" id="IYSINQW"/>
<evidence type="ECO:0000256" key="6">
    <source>
        <dbReference type="SAM" id="Phobius"/>
    </source>
</evidence>
<dbReference type="EMBL" id="KL660415">
    <property type="protein sequence ID" value="KFA66679.1"/>
    <property type="molecule type" value="Genomic_DNA"/>
</dbReference>
<feature type="transmembrane region" description="Helical" evidence="6">
    <location>
        <begin position="202"/>
        <end position="225"/>
    </location>
</feature>
<dbReference type="AlphaFoldDB" id="A0A084QRU4"/>
<evidence type="ECO:0000256" key="2">
    <source>
        <dbReference type="ARBA" id="ARBA00022448"/>
    </source>
</evidence>
<dbReference type="STRING" id="1283841.A0A084QRU4"/>
<dbReference type="OrthoDB" id="440553at2759"/>
<dbReference type="HOGENOM" id="CLU_008455_8_3_1"/>
<dbReference type="PANTHER" id="PTHR23502">
    <property type="entry name" value="MAJOR FACILITATOR SUPERFAMILY"/>
    <property type="match status" value="1"/>
</dbReference>
<dbReference type="SUPFAM" id="SSF103473">
    <property type="entry name" value="MFS general substrate transporter"/>
    <property type="match status" value="1"/>
</dbReference>
<organism evidence="7 8">
    <name type="scientific">Stachybotrys chlorohalonatus (strain IBT 40285)</name>
    <dbReference type="NCBI Taxonomy" id="1283841"/>
    <lineage>
        <taxon>Eukaryota</taxon>
        <taxon>Fungi</taxon>
        <taxon>Dikarya</taxon>
        <taxon>Ascomycota</taxon>
        <taxon>Pezizomycotina</taxon>
        <taxon>Sordariomycetes</taxon>
        <taxon>Hypocreomycetidae</taxon>
        <taxon>Hypocreales</taxon>
        <taxon>Stachybotryaceae</taxon>
        <taxon>Stachybotrys</taxon>
    </lineage>
</organism>
<dbReference type="Gene3D" id="1.20.1250.20">
    <property type="entry name" value="MFS general substrate transporter like domains"/>
    <property type="match status" value="1"/>
</dbReference>
<dbReference type="Proteomes" id="UP000028524">
    <property type="component" value="Unassembled WGS sequence"/>
</dbReference>
<comment type="subcellular location">
    <subcellularLocation>
        <location evidence="1">Membrane</location>
        <topology evidence="1">Multi-pass membrane protein</topology>
    </subcellularLocation>
</comment>
<evidence type="ECO:0000256" key="1">
    <source>
        <dbReference type="ARBA" id="ARBA00004141"/>
    </source>
</evidence>
<name>A0A084QRU4_STAC4</name>
<reference evidence="7 8" key="1">
    <citation type="journal article" date="2014" name="BMC Genomics">
        <title>Comparative genome sequencing reveals chemotype-specific gene clusters in the toxigenic black mold Stachybotrys.</title>
        <authorList>
            <person name="Semeiks J."/>
            <person name="Borek D."/>
            <person name="Otwinowski Z."/>
            <person name="Grishin N.V."/>
        </authorList>
    </citation>
    <scope>NUCLEOTIDE SEQUENCE [LARGE SCALE GENOMIC DNA]</scope>
    <source>
        <strain evidence="7 8">IBT 40285</strain>
    </source>
</reference>
<dbReference type="GO" id="GO:0022857">
    <property type="term" value="F:transmembrane transporter activity"/>
    <property type="evidence" value="ECO:0007669"/>
    <property type="project" value="TreeGrafter"/>
</dbReference>
<dbReference type="InParanoid" id="A0A084QRU4"/>
<keyword evidence="8" id="KW-1185">Reference proteome</keyword>
<keyword evidence="5 6" id="KW-0472">Membrane</keyword>
<dbReference type="GO" id="GO:0005886">
    <property type="term" value="C:plasma membrane"/>
    <property type="evidence" value="ECO:0007669"/>
    <property type="project" value="TreeGrafter"/>
</dbReference>
<protein>
    <submittedName>
        <fullName evidence="7">Uncharacterized protein</fullName>
    </submittedName>
</protein>